<keyword evidence="7" id="KW-1185">Reference proteome</keyword>
<feature type="compositionally biased region" description="Low complexity" evidence="4">
    <location>
        <begin position="1332"/>
        <end position="1355"/>
    </location>
</feature>
<keyword evidence="2 3" id="KW-0862">Zinc</keyword>
<evidence type="ECO:0000256" key="2">
    <source>
        <dbReference type="ARBA" id="ARBA00022833"/>
    </source>
</evidence>
<dbReference type="Pfam" id="PF24181">
    <property type="entry name" value="TPR_TTI1_C"/>
    <property type="match status" value="1"/>
</dbReference>
<dbReference type="InterPro" id="IPR016024">
    <property type="entry name" value="ARM-type_fold"/>
</dbReference>
<keyword evidence="1 3" id="KW-0479">Metal-binding</keyword>
<feature type="domain" description="LIM zinc-binding" evidence="5">
    <location>
        <begin position="1390"/>
        <end position="1455"/>
    </location>
</feature>
<dbReference type="Pfam" id="PF24176">
    <property type="entry name" value="TPR_TTI1_2nd"/>
    <property type="match status" value="1"/>
</dbReference>
<dbReference type="OrthoDB" id="49511at2759"/>
<evidence type="ECO:0000256" key="1">
    <source>
        <dbReference type="ARBA" id="ARBA00022723"/>
    </source>
</evidence>
<dbReference type="Pfam" id="PF00412">
    <property type="entry name" value="LIM"/>
    <property type="match status" value="2"/>
</dbReference>
<evidence type="ECO:0000259" key="5">
    <source>
        <dbReference type="PROSITE" id="PS50023"/>
    </source>
</evidence>
<feature type="domain" description="LIM zinc-binding" evidence="5">
    <location>
        <begin position="1233"/>
        <end position="1292"/>
    </location>
</feature>
<dbReference type="GO" id="GO:0005737">
    <property type="term" value="C:cytoplasm"/>
    <property type="evidence" value="ECO:0007669"/>
    <property type="project" value="TreeGrafter"/>
</dbReference>
<dbReference type="SMART" id="SM00132">
    <property type="entry name" value="LIM"/>
    <property type="match status" value="3"/>
</dbReference>
<evidence type="ECO:0000313" key="6">
    <source>
        <dbReference type="EMBL" id="OAD72859.1"/>
    </source>
</evidence>
<dbReference type="Proteomes" id="UP000077315">
    <property type="component" value="Unassembled WGS sequence"/>
</dbReference>
<feature type="domain" description="LIM zinc-binding" evidence="5">
    <location>
        <begin position="1170"/>
        <end position="1232"/>
    </location>
</feature>
<dbReference type="Pfam" id="PF21547">
    <property type="entry name" value="TTI1"/>
    <property type="match status" value="1"/>
</dbReference>
<dbReference type="InterPro" id="IPR057567">
    <property type="entry name" value="TPR_TTI1_C"/>
</dbReference>
<dbReference type="PANTHER" id="PTHR18460">
    <property type="entry name" value="TEL2 INTERACTING PROTEIN 1 TTI1 FAMILY MEMBER"/>
    <property type="match status" value="1"/>
</dbReference>
<feature type="region of interest" description="Disordered" evidence="4">
    <location>
        <begin position="852"/>
        <end position="888"/>
    </location>
</feature>
<organism evidence="6 7">
    <name type="scientific">Phycomyces blakesleeanus (strain ATCC 8743b / DSM 1359 / FGSC 10004 / NBRC 33097 / NRRL 1555)</name>
    <dbReference type="NCBI Taxonomy" id="763407"/>
    <lineage>
        <taxon>Eukaryota</taxon>
        <taxon>Fungi</taxon>
        <taxon>Fungi incertae sedis</taxon>
        <taxon>Mucoromycota</taxon>
        <taxon>Mucoromycotina</taxon>
        <taxon>Mucoromycetes</taxon>
        <taxon>Mucorales</taxon>
        <taxon>Phycomycetaceae</taxon>
        <taxon>Phycomyces</taxon>
    </lineage>
</organism>
<feature type="region of interest" description="Disordered" evidence="4">
    <location>
        <begin position="1332"/>
        <end position="1357"/>
    </location>
</feature>
<dbReference type="GO" id="GO:0046872">
    <property type="term" value="F:metal ion binding"/>
    <property type="evidence" value="ECO:0007669"/>
    <property type="project" value="UniProtKB-KW"/>
</dbReference>
<dbReference type="RefSeq" id="XP_018290899.1">
    <property type="nucleotide sequence ID" value="XM_018431601.1"/>
</dbReference>
<dbReference type="CDD" id="cd08368">
    <property type="entry name" value="LIM"/>
    <property type="match status" value="2"/>
</dbReference>
<feature type="compositionally biased region" description="Basic and acidic residues" evidence="4">
    <location>
        <begin position="852"/>
        <end position="862"/>
    </location>
</feature>
<dbReference type="SUPFAM" id="SSF48371">
    <property type="entry name" value="ARM repeat"/>
    <property type="match status" value="1"/>
</dbReference>
<dbReference type="InterPro" id="IPR057566">
    <property type="entry name" value="TPR_TTI1_N"/>
</dbReference>
<proteinExistence type="predicted"/>
<dbReference type="PROSITE" id="PS50023">
    <property type="entry name" value="LIM_DOMAIN_2"/>
    <property type="match status" value="3"/>
</dbReference>
<dbReference type="Pfam" id="PF24173">
    <property type="entry name" value="TPR_TTI1_N"/>
    <property type="match status" value="1"/>
</dbReference>
<dbReference type="InterPro" id="IPR001781">
    <property type="entry name" value="Znf_LIM"/>
</dbReference>
<dbReference type="Gene3D" id="2.10.110.10">
    <property type="entry name" value="Cysteine Rich Protein"/>
    <property type="match status" value="3"/>
</dbReference>
<keyword evidence="3" id="KW-0440">LIM domain</keyword>
<dbReference type="PANTHER" id="PTHR18460:SF3">
    <property type="entry name" value="TELO2-INTERACTING PROTEIN 1 HOMOLOG"/>
    <property type="match status" value="1"/>
</dbReference>
<feature type="region of interest" description="Disordered" evidence="4">
    <location>
        <begin position="1120"/>
        <end position="1157"/>
    </location>
</feature>
<dbReference type="InParanoid" id="A0A167MHH6"/>
<reference evidence="7" key="1">
    <citation type="submission" date="2015-06" db="EMBL/GenBank/DDBJ databases">
        <title>Expansion of signal transduction pathways in fungi by whole-genome duplication.</title>
        <authorList>
            <consortium name="DOE Joint Genome Institute"/>
            <person name="Corrochano L.M."/>
            <person name="Kuo A."/>
            <person name="Marcet-Houben M."/>
            <person name="Polaino S."/>
            <person name="Salamov A."/>
            <person name="Villalobos J.M."/>
            <person name="Alvarez M.I."/>
            <person name="Avalos J."/>
            <person name="Benito E.P."/>
            <person name="Benoit I."/>
            <person name="Burger G."/>
            <person name="Camino L.P."/>
            <person name="Canovas D."/>
            <person name="Cerda-Olmedo E."/>
            <person name="Cheng J.-F."/>
            <person name="Dominguez A."/>
            <person name="Elias M."/>
            <person name="Eslava A.P."/>
            <person name="Glaser F."/>
            <person name="Grimwood J."/>
            <person name="Gutierrez G."/>
            <person name="Heitman J."/>
            <person name="Henrissat B."/>
            <person name="Iturriaga E.A."/>
            <person name="Lang B.F."/>
            <person name="Lavin J.L."/>
            <person name="Lee S."/>
            <person name="Li W."/>
            <person name="Lindquist E."/>
            <person name="Lopez-Garcia S."/>
            <person name="Luque E.M."/>
            <person name="Marcos A.T."/>
            <person name="Martin J."/>
            <person name="McCluskey K."/>
            <person name="Medina H.R."/>
            <person name="Miralles-Duran A."/>
            <person name="Miyazaki A."/>
            <person name="Munoz-Torres E."/>
            <person name="Oguiza J.A."/>
            <person name="Ohm R."/>
            <person name="Olmedo M."/>
            <person name="Orejas M."/>
            <person name="Ortiz-Castellanos L."/>
            <person name="Pisabarro A.G."/>
            <person name="Rodriguez-Romero J."/>
            <person name="Ruiz-Herrera J."/>
            <person name="Ruiz-Vazquez R."/>
            <person name="Sanz C."/>
            <person name="Schackwitz W."/>
            <person name="Schmutz J."/>
            <person name="Shahriari M."/>
            <person name="Shelest E."/>
            <person name="Silva-Franco F."/>
            <person name="Soanes D."/>
            <person name="Syed K."/>
            <person name="Tagua V.G."/>
            <person name="Talbot N.J."/>
            <person name="Thon M."/>
            <person name="De vries R.P."/>
            <person name="Wiebenga A."/>
            <person name="Yadav J.S."/>
            <person name="Braun E.L."/>
            <person name="Baker S."/>
            <person name="Garre V."/>
            <person name="Horwitz B."/>
            <person name="Torres-Martinez S."/>
            <person name="Idnurm A."/>
            <person name="Herrera-Estrella A."/>
            <person name="Gabaldon T."/>
            <person name="Grigoriev I.V."/>
        </authorList>
    </citation>
    <scope>NUCLEOTIDE SEQUENCE [LARGE SCALE GENOMIC DNA]</scope>
    <source>
        <strain evidence="7">NRRL 1555(-)</strain>
    </source>
</reference>
<dbReference type="EMBL" id="KV440982">
    <property type="protein sequence ID" value="OAD72859.1"/>
    <property type="molecule type" value="Genomic_DNA"/>
</dbReference>
<feature type="compositionally biased region" description="Basic and acidic residues" evidence="4">
    <location>
        <begin position="871"/>
        <end position="884"/>
    </location>
</feature>
<evidence type="ECO:0000256" key="3">
    <source>
        <dbReference type="PROSITE-ProRule" id="PRU00125"/>
    </source>
</evidence>
<sequence length="1476" mass="165834">MELDKLRLKTLENVIPICESLVDSTRLIHDSNIRTPTRHLDELLKALETVVDPEQVFEIRLINLITRSLLETFISIVRSNIKPSHGFLEGWLKCMLFMLTRTSWEPSLSVQEQTQLFPLFSSCIQPPSAWFTDRVPEEIQQLALQCFTTILPANNQLVPSADTLYRPRLEELCKDHCQPMLSSCVSNLLNIIKSDVGRDLRLNALETLSKLLLDNIRRINRIAIFFPGVVSTLCRTIYQKKEKENHKIIAKTLDVLGDVIQAVMRDDKNELLIHNVRSMRDLHSIDITSLHINKKDNGNTTTKTNSDDTIKRATDWHISTKEKLQTMLKSILITQTHTEWRARLAYVRFANKLLSTCAQMLDNCVDLLVATLAMHRDDPYEQVATACKEAMYNISQSSTYFDTVMPVMKEELYKNIVRLPRCLISGDGQMQSDAMALIIGYLLLLRHHAESVIDTALKRSADGWLTAFALDTDSIHVLDEKSEGKYIDLQENTRLHGQIYPRIHFKYLVTDQTVAQMARMLNVIGQNGDLQHWIDFFMRYLSAENAEEETQPQAAFVVYALLEGGSLQEDELLSIEKDTNNIQDTALRLLHDIMSLSLSSNASDDQKAVVQQSASSQGLDRESAQILTICFELKIIGLVASILGHDIIQQELISLLYPLLAYLGSPNVFVHTFALITLDNIAHVCGEPDGKALSIANIDYVINMVSQRITMLVTNPRAPLVLRALVRIGGMGAVVYLEDSVEEIYDALDRYWYDDWLCGQLCGVLFEIIKVLRSGIPDKPLITSDKKVSQKTPSDGVSDEIKELISHPWEDKADKLEDDVATLEEIGRYFIDRQQKNANKAPKLHEVLEEEMMRESKKKSLADDNEEGEQEQEKEPVKDKKPSLSKEQTMTLGIMKKVGSMLTAKSSHLRSQMLCLLSSGAVVLADQPVKLNTLINSLWPFIISRLGDEHFVAFNATELIKTLSSISGDFISKRVVNDIWPRFKLLLAQTTHANALPSYSSFSYTHRLQCCILSTLSHIAQHVPLPQSTVLEILEETRLFMSNKVRVDLQQEVVDLFLTIGNTYSDTVWFCCFAMLGEHVSLKPTSKLLAPSGQSVSVQRPSVDRWQSRYLGSIVGLDNLKSPPSSPGQRSPKKILKNSPSLGSTRYIPHSKSPRRPLPTLAIIPPAKMNNCHSCNKKLVGKTVRLPESNVRYHWECLQCTQCHLPFEDTSFYVDPNKSIYHPKCAPSTYTFRSCTRCSLSITDSYLGIQTSVLHLRCFRCTSCQKVLQPSTIYTDLKGTFCQQCTNTTLTHDNETLAQHMKIVPQPVQLSLRSGPLSMFGSSLSLVSNQTGSTTTSACPSPSTSSSTNRSCVGSPPSVPNLVSPAHEVVPPSALMSSRGRPLPRFGTTKTCPGCCQRIVSIHEEKQGPKATRWHIKCLACTRCSKQLDSAATVLEEKTGANPWCSACLLWKKNDTENEFGRSSFLTLPRKPVRIE</sequence>
<name>A0A167MHH6_PHYB8</name>
<dbReference type="FunCoup" id="A0A167MHH6">
    <property type="interactions" value="559"/>
</dbReference>
<protein>
    <submittedName>
        <fullName evidence="6">SAND-like domain-containing transcription factor</fullName>
    </submittedName>
</protein>
<dbReference type="PROSITE" id="PS00478">
    <property type="entry name" value="LIM_DOMAIN_1"/>
    <property type="match status" value="1"/>
</dbReference>
<dbReference type="InterPro" id="IPR049362">
    <property type="entry name" value="TTI1_rpt"/>
</dbReference>
<dbReference type="InterPro" id="IPR052587">
    <property type="entry name" value="TELO2-interacting_protein_1"/>
</dbReference>
<evidence type="ECO:0000256" key="4">
    <source>
        <dbReference type="SAM" id="MobiDB-lite"/>
    </source>
</evidence>
<dbReference type="VEuPathDB" id="FungiDB:PHYBLDRAFT_146182"/>
<evidence type="ECO:0000313" key="7">
    <source>
        <dbReference type="Proteomes" id="UP000077315"/>
    </source>
</evidence>
<gene>
    <name evidence="6" type="ORF">PHYBLDRAFT_146182</name>
</gene>
<dbReference type="STRING" id="763407.A0A167MHH6"/>
<accession>A0A167MHH6</accession>
<dbReference type="GeneID" id="28992507"/>